<dbReference type="InterPro" id="IPR025665">
    <property type="entry name" value="Beta-barrel_OMP_2"/>
</dbReference>
<dbReference type="Pfam" id="PF13568">
    <property type="entry name" value="OMP_b-brl_2"/>
    <property type="match status" value="1"/>
</dbReference>
<dbReference type="AlphaFoldDB" id="A0A401XM53"/>
<sequence>MKKILSLGLFISGIQLSAQFYDADTWYYSFTLGGVASYLSHQYTFNSDMFDAQMKLNVSAGGNIHYRLTQDVSIFGGVYYLRAGGNYVINRLNAPAFRHFSMNYFQIPIGIQFQPNRWLFEAGGYAAYLLASRVVIYRDEQMGSRTIHLFNDTNLFDGGVFAGVGYGFQLESDAFFTAGLRYYQGLNDVFAPDFGRREANYKTTFHQIFYLYLQAAYSF</sequence>
<dbReference type="EMBL" id="BHZE01000016">
    <property type="protein sequence ID" value="GCD78090.1"/>
    <property type="molecule type" value="Genomic_DNA"/>
</dbReference>
<name>A0A401XM53_9FLAO</name>
<comment type="caution">
    <text evidence="2">The sequence shown here is derived from an EMBL/GenBank/DDBJ whole genome shotgun (WGS) entry which is preliminary data.</text>
</comment>
<evidence type="ECO:0000313" key="3">
    <source>
        <dbReference type="Proteomes" id="UP000286715"/>
    </source>
</evidence>
<feature type="domain" description="Outer membrane protein beta-barrel" evidence="1">
    <location>
        <begin position="24"/>
        <end position="190"/>
    </location>
</feature>
<organism evidence="2 3">
    <name type="scientific">Thermaurantimonas aggregans</name>
    <dbReference type="NCBI Taxonomy" id="2173829"/>
    <lineage>
        <taxon>Bacteria</taxon>
        <taxon>Pseudomonadati</taxon>
        <taxon>Bacteroidota</taxon>
        <taxon>Flavobacteriia</taxon>
        <taxon>Flavobacteriales</taxon>
        <taxon>Schleiferiaceae</taxon>
        <taxon>Thermaurantimonas</taxon>
    </lineage>
</organism>
<reference evidence="2 3" key="1">
    <citation type="submission" date="2018-11" db="EMBL/GenBank/DDBJ databases">
        <title>Schleiferia aggregans sp. nov., a moderately thermophilic heterotrophic bacterium isolated from microbial mats at a terrestrial hot spring.</title>
        <authorList>
            <person name="Iino T."/>
            <person name="Ohkuma M."/>
            <person name="Haruta S."/>
        </authorList>
    </citation>
    <scope>NUCLEOTIDE SEQUENCE [LARGE SCALE GENOMIC DNA]</scope>
    <source>
        <strain evidence="2 3">LA</strain>
    </source>
</reference>
<keyword evidence="3" id="KW-1185">Reference proteome</keyword>
<dbReference type="OrthoDB" id="947434at2"/>
<gene>
    <name evidence="2" type="ORF">JCM31826_15720</name>
</gene>
<evidence type="ECO:0000259" key="1">
    <source>
        <dbReference type="Pfam" id="PF13568"/>
    </source>
</evidence>
<dbReference type="Proteomes" id="UP000286715">
    <property type="component" value="Unassembled WGS sequence"/>
</dbReference>
<evidence type="ECO:0000313" key="2">
    <source>
        <dbReference type="EMBL" id="GCD78090.1"/>
    </source>
</evidence>
<proteinExistence type="predicted"/>
<accession>A0A401XM53</accession>
<protein>
    <recommendedName>
        <fullName evidence="1">Outer membrane protein beta-barrel domain-containing protein</fullName>
    </recommendedName>
</protein>
<dbReference type="RefSeq" id="WP_124398152.1">
    <property type="nucleotide sequence ID" value="NZ_BHZE01000016.1"/>
</dbReference>